<dbReference type="EMBL" id="JBJQND010000015">
    <property type="protein sequence ID" value="KAL3852930.1"/>
    <property type="molecule type" value="Genomic_DNA"/>
</dbReference>
<keyword evidence="2" id="KW-1185">Reference proteome</keyword>
<proteinExistence type="predicted"/>
<comment type="caution">
    <text evidence="1">The sequence shown here is derived from an EMBL/GenBank/DDBJ whole genome shotgun (WGS) entry which is preliminary data.</text>
</comment>
<gene>
    <name evidence="1" type="ORF">ACJMK2_016535</name>
</gene>
<sequence>MSNAKGMRTLTMVSIGSPNKLSNQNALEKTFLFIVLSDDSKITNVKYLNFLWKKIIENTDHVVEYLPTNIRDKFKAANGRTGTFYINGDKVNLSKAYKINYLKQIENDIQKYQHYFLLVDDCILDDCLLPNHGYKVYLNRKDLYEYQFYFNARVSYLTYTSKESFGEFTGFVEKPYQIGIYRSCVVCTAKESFAFREQ</sequence>
<accession>A0ABD3UUY6</accession>
<reference evidence="1 2" key="1">
    <citation type="submission" date="2024-11" db="EMBL/GenBank/DDBJ databases">
        <title>Chromosome-level genome assembly of the freshwater bivalve Anodonta woodiana.</title>
        <authorList>
            <person name="Chen X."/>
        </authorList>
    </citation>
    <scope>NUCLEOTIDE SEQUENCE [LARGE SCALE GENOMIC DNA]</scope>
    <source>
        <strain evidence="1">MN2024</strain>
        <tissue evidence="1">Gills</tissue>
    </source>
</reference>
<protein>
    <submittedName>
        <fullName evidence="1">Uncharacterized protein</fullName>
    </submittedName>
</protein>
<dbReference type="Proteomes" id="UP001634394">
    <property type="component" value="Unassembled WGS sequence"/>
</dbReference>
<name>A0ABD3UUY6_SINWO</name>
<dbReference type="AlphaFoldDB" id="A0ABD3UUY6"/>
<evidence type="ECO:0000313" key="1">
    <source>
        <dbReference type="EMBL" id="KAL3852930.1"/>
    </source>
</evidence>
<evidence type="ECO:0000313" key="2">
    <source>
        <dbReference type="Proteomes" id="UP001634394"/>
    </source>
</evidence>
<organism evidence="1 2">
    <name type="scientific">Sinanodonta woodiana</name>
    <name type="common">Chinese pond mussel</name>
    <name type="synonym">Anodonta woodiana</name>
    <dbReference type="NCBI Taxonomy" id="1069815"/>
    <lineage>
        <taxon>Eukaryota</taxon>
        <taxon>Metazoa</taxon>
        <taxon>Spiralia</taxon>
        <taxon>Lophotrochozoa</taxon>
        <taxon>Mollusca</taxon>
        <taxon>Bivalvia</taxon>
        <taxon>Autobranchia</taxon>
        <taxon>Heteroconchia</taxon>
        <taxon>Palaeoheterodonta</taxon>
        <taxon>Unionida</taxon>
        <taxon>Unionoidea</taxon>
        <taxon>Unionidae</taxon>
        <taxon>Unioninae</taxon>
        <taxon>Sinanodonta</taxon>
    </lineage>
</organism>